<dbReference type="EMBL" id="JACOPQ010000003">
    <property type="protein sequence ID" value="MBC5736305.1"/>
    <property type="molecule type" value="Genomic_DNA"/>
</dbReference>
<dbReference type="Pfam" id="PF13472">
    <property type="entry name" value="Lipase_GDSL_2"/>
    <property type="match status" value="1"/>
</dbReference>
<feature type="domain" description="SGNH hydrolase-type esterase" evidence="1">
    <location>
        <begin position="8"/>
        <end position="206"/>
    </location>
</feature>
<dbReference type="PANTHER" id="PTHR30383:SF29">
    <property type="entry name" value="SGNH HYDROLASE-TYPE ESTERASE DOMAIN-CONTAINING PROTEIN"/>
    <property type="match status" value="1"/>
</dbReference>
<dbReference type="InterPro" id="IPR036514">
    <property type="entry name" value="SGNH_hydro_sf"/>
</dbReference>
<evidence type="ECO:0000313" key="2">
    <source>
        <dbReference type="EMBL" id="MBC5736305.1"/>
    </source>
</evidence>
<evidence type="ECO:0000313" key="3">
    <source>
        <dbReference type="Proteomes" id="UP000607645"/>
    </source>
</evidence>
<dbReference type="AlphaFoldDB" id="A0A8J6JLA8"/>
<gene>
    <name evidence="2" type="ORF">H8S62_04680</name>
</gene>
<sequence length="230" mass="25587">MEQKEVLCYGDSNTWGCIPRWEESDLPSERYDARTRWPRAAAELLGPDYHIIEEGLGGRTTIYDRPEEPGRNGEAYLLPCLLSHRPLDLVVLMLGTNDLHRGIQPDRTRLGDGIRRLVGMVQSTPKCGRGNRPPRVLLLSPIPICPSAPDGRTLVYDKFLGDQGRALSLAFPKVYRQIAGETGCWFLNAADYAQASPADGIHFTLESHPRLGRGVAQAIREIMNSGNDRP</sequence>
<dbReference type="SUPFAM" id="SSF52266">
    <property type="entry name" value="SGNH hydrolase"/>
    <property type="match status" value="1"/>
</dbReference>
<accession>A0A8J6JLA8</accession>
<keyword evidence="3" id="KW-1185">Reference proteome</keyword>
<dbReference type="RefSeq" id="WP_186918641.1">
    <property type="nucleotide sequence ID" value="NZ_JACOPQ010000003.1"/>
</dbReference>
<dbReference type="Gene3D" id="3.40.50.1110">
    <property type="entry name" value="SGNH hydrolase"/>
    <property type="match status" value="1"/>
</dbReference>
<dbReference type="Proteomes" id="UP000607645">
    <property type="component" value="Unassembled WGS sequence"/>
</dbReference>
<evidence type="ECO:0000259" key="1">
    <source>
        <dbReference type="Pfam" id="PF13472"/>
    </source>
</evidence>
<protein>
    <recommendedName>
        <fullName evidence="1">SGNH hydrolase-type esterase domain-containing protein</fullName>
    </recommendedName>
</protein>
<reference evidence="2" key="1">
    <citation type="submission" date="2020-08" db="EMBL/GenBank/DDBJ databases">
        <title>Genome public.</title>
        <authorList>
            <person name="Liu C."/>
            <person name="Sun Q."/>
        </authorList>
    </citation>
    <scope>NUCLEOTIDE SEQUENCE</scope>
    <source>
        <strain evidence="2">NSJ-52</strain>
    </source>
</reference>
<dbReference type="InterPro" id="IPR013830">
    <property type="entry name" value="SGNH_hydro"/>
</dbReference>
<dbReference type="InterPro" id="IPR051532">
    <property type="entry name" value="Ester_Hydrolysis_Enzymes"/>
</dbReference>
<name>A0A8J6JLA8_9FIRM</name>
<organism evidence="2 3">
    <name type="scientific">Lawsonibacter faecis</name>
    <dbReference type="NCBI Taxonomy" id="2763052"/>
    <lineage>
        <taxon>Bacteria</taxon>
        <taxon>Bacillati</taxon>
        <taxon>Bacillota</taxon>
        <taxon>Clostridia</taxon>
        <taxon>Eubacteriales</taxon>
        <taxon>Oscillospiraceae</taxon>
        <taxon>Lawsonibacter</taxon>
    </lineage>
</organism>
<proteinExistence type="predicted"/>
<dbReference type="PANTHER" id="PTHR30383">
    <property type="entry name" value="THIOESTERASE 1/PROTEASE 1/LYSOPHOSPHOLIPASE L1"/>
    <property type="match status" value="1"/>
</dbReference>
<comment type="caution">
    <text evidence="2">The sequence shown here is derived from an EMBL/GenBank/DDBJ whole genome shotgun (WGS) entry which is preliminary data.</text>
</comment>